<name>A0AAN6VC73_9PEZI</name>
<keyword evidence="2" id="KW-1185">Reference proteome</keyword>
<dbReference type="AlphaFoldDB" id="A0AAN6VC73"/>
<proteinExistence type="predicted"/>
<accession>A0AAN6VC73</accession>
<reference evidence="1" key="1">
    <citation type="journal article" date="2023" name="Mol. Phylogenet. Evol.">
        <title>Genome-scale phylogeny and comparative genomics of the fungal order Sordariales.</title>
        <authorList>
            <person name="Hensen N."/>
            <person name="Bonometti L."/>
            <person name="Westerberg I."/>
            <person name="Brannstrom I.O."/>
            <person name="Guillou S."/>
            <person name="Cros-Aarteil S."/>
            <person name="Calhoun S."/>
            <person name="Haridas S."/>
            <person name="Kuo A."/>
            <person name="Mondo S."/>
            <person name="Pangilinan J."/>
            <person name="Riley R."/>
            <person name="LaButti K."/>
            <person name="Andreopoulos B."/>
            <person name="Lipzen A."/>
            <person name="Chen C."/>
            <person name="Yan M."/>
            <person name="Daum C."/>
            <person name="Ng V."/>
            <person name="Clum A."/>
            <person name="Steindorff A."/>
            <person name="Ohm R.A."/>
            <person name="Martin F."/>
            <person name="Silar P."/>
            <person name="Natvig D.O."/>
            <person name="Lalanne C."/>
            <person name="Gautier V."/>
            <person name="Ament-Velasquez S.L."/>
            <person name="Kruys A."/>
            <person name="Hutchinson M.I."/>
            <person name="Powell A.J."/>
            <person name="Barry K."/>
            <person name="Miller A.N."/>
            <person name="Grigoriev I.V."/>
            <person name="Debuchy R."/>
            <person name="Gladieux P."/>
            <person name="Hiltunen Thoren M."/>
            <person name="Johannesson H."/>
        </authorList>
    </citation>
    <scope>NUCLEOTIDE SEQUENCE</scope>
    <source>
        <strain evidence="1">CBS 538.74</strain>
    </source>
</reference>
<reference evidence="1" key="2">
    <citation type="submission" date="2023-05" db="EMBL/GenBank/DDBJ databases">
        <authorList>
            <consortium name="Lawrence Berkeley National Laboratory"/>
            <person name="Steindorff A."/>
            <person name="Hensen N."/>
            <person name="Bonometti L."/>
            <person name="Westerberg I."/>
            <person name="Brannstrom I.O."/>
            <person name="Guillou S."/>
            <person name="Cros-Aarteil S."/>
            <person name="Calhoun S."/>
            <person name="Haridas S."/>
            <person name="Kuo A."/>
            <person name="Mondo S."/>
            <person name="Pangilinan J."/>
            <person name="Riley R."/>
            <person name="Labutti K."/>
            <person name="Andreopoulos B."/>
            <person name="Lipzen A."/>
            <person name="Chen C."/>
            <person name="Yanf M."/>
            <person name="Daum C."/>
            <person name="Ng V."/>
            <person name="Clum A."/>
            <person name="Ohm R."/>
            <person name="Martin F."/>
            <person name="Silar P."/>
            <person name="Natvig D."/>
            <person name="Lalanne C."/>
            <person name="Gautier V."/>
            <person name="Ament-Velasquez S.L."/>
            <person name="Kruys A."/>
            <person name="Hutchinson M.I."/>
            <person name="Powell A.J."/>
            <person name="Barry K."/>
            <person name="Miller A.N."/>
            <person name="Grigoriev I.V."/>
            <person name="Debuchy R."/>
            <person name="Gladieux P."/>
            <person name="Thoren M.H."/>
            <person name="Johannesson H."/>
        </authorList>
    </citation>
    <scope>NUCLEOTIDE SEQUENCE</scope>
    <source>
        <strain evidence="1">CBS 538.74</strain>
    </source>
</reference>
<sequence>MSTQATYDWQAKGGCKTDWADRCNSQCRGEAAQRSWVCKEIDSDITSSGCLVGWNTCDCTCYW</sequence>
<dbReference type="EMBL" id="MU857290">
    <property type="protein sequence ID" value="KAK4148662.1"/>
    <property type="molecule type" value="Genomic_DNA"/>
</dbReference>
<evidence type="ECO:0000313" key="1">
    <source>
        <dbReference type="EMBL" id="KAK4148662.1"/>
    </source>
</evidence>
<evidence type="ECO:0000313" key="2">
    <source>
        <dbReference type="Proteomes" id="UP001302745"/>
    </source>
</evidence>
<comment type="caution">
    <text evidence="1">The sequence shown here is derived from an EMBL/GenBank/DDBJ whole genome shotgun (WGS) entry which is preliminary data.</text>
</comment>
<gene>
    <name evidence="1" type="ORF">C8A00DRAFT_19544</name>
</gene>
<organism evidence="1 2">
    <name type="scientific">Chaetomidium leptoderma</name>
    <dbReference type="NCBI Taxonomy" id="669021"/>
    <lineage>
        <taxon>Eukaryota</taxon>
        <taxon>Fungi</taxon>
        <taxon>Dikarya</taxon>
        <taxon>Ascomycota</taxon>
        <taxon>Pezizomycotina</taxon>
        <taxon>Sordariomycetes</taxon>
        <taxon>Sordariomycetidae</taxon>
        <taxon>Sordariales</taxon>
        <taxon>Chaetomiaceae</taxon>
        <taxon>Chaetomidium</taxon>
    </lineage>
</organism>
<dbReference type="Proteomes" id="UP001302745">
    <property type="component" value="Unassembled WGS sequence"/>
</dbReference>
<protein>
    <submittedName>
        <fullName evidence="1">Uncharacterized protein</fullName>
    </submittedName>
</protein>